<dbReference type="CDD" id="cd03019">
    <property type="entry name" value="DsbA_DsbA"/>
    <property type="match status" value="1"/>
</dbReference>
<feature type="region of interest" description="Disordered" evidence="8">
    <location>
        <begin position="1"/>
        <end position="30"/>
    </location>
</feature>
<evidence type="ECO:0000256" key="4">
    <source>
        <dbReference type="ARBA" id="ARBA00022729"/>
    </source>
</evidence>
<dbReference type="InterPro" id="IPR036249">
    <property type="entry name" value="Thioredoxin-like_sf"/>
</dbReference>
<feature type="compositionally biased region" description="Acidic residues" evidence="8">
    <location>
        <begin position="226"/>
        <end position="236"/>
    </location>
</feature>
<keyword evidence="7" id="KW-0676">Redox-active center</keyword>
<dbReference type="GO" id="GO:0042597">
    <property type="term" value="C:periplasmic space"/>
    <property type="evidence" value="ECO:0007669"/>
    <property type="project" value="UniProtKB-SubCell"/>
</dbReference>
<gene>
    <name evidence="10" type="ORF">N791_10695</name>
</gene>
<name>A0A0A0M8N6_9GAMM</name>
<keyword evidence="5" id="KW-0574">Periplasm</keyword>
<dbReference type="RefSeq" id="WP_052106932.1">
    <property type="nucleotide sequence ID" value="NZ_AVBH01000360.1"/>
</dbReference>
<dbReference type="InterPro" id="IPR050824">
    <property type="entry name" value="Thiol_disulfide_DsbA"/>
</dbReference>
<accession>A0A0A0M8N6</accession>
<evidence type="ECO:0000256" key="2">
    <source>
        <dbReference type="ARBA" id="ARBA00005791"/>
    </source>
</evidence>
<feature type="compositionally biased region" description="Low complexity" evidence="8">
    <location>
        <begin position="1"/>
        <end position="12"/>
    </location>
</feature>
<keyword evidence="4" id="KW-0732">Signal</keyword>
<dbReference type="InterPro" id="IPR023205">
    <property type="entry name" value="DsbA/DsbL"/>
</dbReference>
<feature type="non-terminal residue" evidence="10">
    <location>
        <position position="245"/>
    </location>
</feature>
<evidence type="ECO:0000259" key="9">
    <source>
        <dbReference type="PROSITE" id="PS51352"/>
    </source>
</evidence>
<evidence type="ECO:0000256" key="5">
    <source>
        <dbReference type="ARBA" id="ARBA00022764"/>
    </source>
</evidence>
<comment type="subcellular location">
    <subcellularLocation>
        <location evidence="1">Periplasm</location>
    </subcellularLocation>
</comment>
<sequence>PAQAPQPAAPAAERTPGPVVPPQGPPPVAGTDYVEIASGQPFKPGNPKIEVVEAFGYTCPACAQFEPVLSGWVDRLPADVEFIPVPAPFGGFWMPYAKAYYAAETAGIAEQSHDAVFEAFHLRGELNHESTEPEIARFYGQFGVDPQEFARTMSSFSVNAKVNRARQFLQRTGVDGTPTLVIDGRYRVTGGNSWEDKLRIADHLIAMRRDARGTAPAQDTGAAADTDADADADAAPDADAAQGEA</sequence>
<dbReference type="EMBL" id="AVBH01000360">
    <property type="protein sequence ID" value="KGO97511.1"/>
    <property type="molecule type" value="Genomic_DNA"/>
</dbReference>
<dbReference type="Proteomes" id="UP000030003">
    <property type="component" value="Unassembled WGS sequence"/>
</dbReference>
<comment type="caution">
    <text evidence="10">The sequence shown here is derived from an EMBL/GenBank/DDBJ whole genome shotgun (WGS) entry which is preliminary data.</text>
</comment>
<feature type="non-terminal residue" evidence="10">
    <location>
        <position position="1"/>
    </location>
</feature>
<protein>
    <recommendedName>
        <fullName evidence="3">Thiol:disulfide interchange protein DsbA</fullName>
    </recommendedName>
</protein>
<feature type="compositionally biased region" description="Low complexity" evidence="8">
    <location>
        <begin position="215"/>
        <end position="225"/>
    </location>
</feature>
<dbReference type="PANTHER" id="PTHR35891:SF2">
    <property type="entry name" value="THIOL:DISULFIDE INTERCHANGE PROTEIN DSBA"/>
    <property type="match status" value="1"/>
</dbReference>
<organism evidence="10 11">
    <name type="scientific">Lysobacter defluvii IMMIB APB-9 = DSM 18482</name>
    <dbReference type="NCBI Taxonomy" id="1385515"/>
    <lineage>
        <taxon>Bacteria</taxon>
        <taxon>Pseudomonadati</taxon>
        <taxon>Pseudomonadota</taxon>
        <taxon>Gammaproteobacteria</taxon>
        <taxon>Lysobacterales</taxon>
        <taxon>Lysobacteraceae</taxon>
        <taxon>Novilysobacter</taxon>
    </lineage>
</organism>
<reference evidence="10 11" key="1">
    <citation type="submission" date="2013-08" db="EMBL/GenBank/DDBJ databases">
        <title>Genomic analysis of Lysobacter defluvii.</title>
        <authorList>
            <person name="Wang Q."/>
            <person name="Wang G."/>
        </authorList>
    </citation>
    <scope>NUCLEOTIDE SEQUENCE [LARGE SCALE GENOMIC DNA]</scope>
    <source>
        <strain evidence="10 11">IMMIB APB-9</strain>
    </source>
</reference>
<dbReference type="OrthoDB" id="9784896at2"/>
<keyword evidence="11" id="KW-1185">Reference proteome</keyword>
<dbReference type="InterPro" id="IPR013766">
    <property type="entry name" value="Thioredoxin_domain"/>
</dbReference>
<evidence type="ECO:0000256" key="6">
    <source>
        <dbReference type="ARBA" id="ARBA00023157"/>
    </source>
</evidence>
<dbReference type="Gene3D" id="3.40.30.10">
    <property type="entry name" value="Glutaredoxin"/>
    <property type="match status" value="1"/>
</dbReference>
<evidence type="ECO:0000256" key="8">
    <source>
        <dbReference type="SAM" id="MobiDB-lite"/>
    </source>
</evidence>
<evidence type="ECO:0000313" key="10">
    <source>
        <dbReference type="EMBL" id="KGO97511.1"/>
    </source>
</evidence>
<comment type="similarity">
    <text evidence="2">Belongs to the thioredoxin family. DsbA subfamily.</text>
</comment>
<dbReference type="eggNOG" id="COG1651">
    <property type="taxonomic scope" value="Bacteria"/>
</dbReference>
<keyword evidence="6" id="KW-1015">Disulfide bond</keyword>
<evidence type="ECO:0000256" key="3">
    <source>
        <dbReference type="ARBA" id="ARBA00013831"/>
    </source>
</evidence>
<feature type="compositionally biased region" description="Pro residues" evidence="8">
    <location>
        <begin position="18"/>
        <end position="28"/>
    </location>
</feature>
<dbReference type="PANTHER" id="PTHR35891">
    <property type="entry name" value="THIOL:DISULFIDE INTERCHANGE PROTEIN DSBA"/>
    <property type="match status" value="1"/>
</dbReference>
<proteinExistence type="inferred from homology"/>
<evidence type="ECO:0000256" key="1">
    <source>
        <dbReference type="ARBA" id="ARBA00004418"/>
    </source>
</evidence>
<dbReference type="InterPro" id="IPR001853">
    <property type="entry name" value="DSBA-like_thioredoxin_dom"/>
</dbReference>
<feature type="region of interest" description="Disordered" evidence="8">
    <location>
        <begin position="212"/>
        <end position="245"/>
    </location>
</feature>
<dbReference type="GO" id="GO:0016491">
    <property type="term" value="F:oxidoreductase activity"/>
    <property type="evidence" value="ECO:0007669"/>
    <property type="project" value="InterPro"/>
</dbReference>
<dbReference type="Pfam" id="PF01323">
    <property type="entry name" value="DSBA"/>
    <property type="match status" value="1"/>
</dbReference>
<evidence type="ECO:0000313" key="11">
    <source>
        <dbReference type="Proteomes" id="UP000030003"/>
    </source>
</evidence>
<dbReference type="AlphaFoldDB" id="A0A0A0M8N6"/>
<evidence type="ECO:0000256" key="7">
    <source>
        <dbReference type="ARBA" id="ARBA00023284"/>
    </source>
</evidence>
<feature type="domain" description="Thioredoxin" evidence="9">
    <location>
        <begin position="1"/>
        <end position="206"/>
    </location>
</feature>
<dbReference type="STRING" id="1385515.GCA_000423325_01587"/>
<dbReference type="PROSITE" id="PS51352">
    <property type="entry name" value="THIOREDOXIN_2"/>
    <property type="match status" value="1"/>
</dbReference>
<dbReference type="SUPFAM" id="SSF52833">
    <property type="entry name" value="Thioredoxin-like"/>
    <property type="match status" value="1"/>
</dbReference>